<evidence type="ECO:0000313" key="2">
    <source>
        <dbReference type="Proteomes" id="UP000568877"/>
    </source>
</evidence>
<name>A0A6V8PP07_9ACTN</name>
<dbReference type="InterPro" id="IPR043707">
    <property type="entry name" value="DUF5647"/>
</dbReference>
<dbReference type="Proteomes" id="UP000568877">
    <property type="component" value="Unassembled WGS sequence"/>
</dbReference>
<comment type="caution">
    <text evidence="1">The sequence shown here is derived from an EMBL/GenBank/DDBJ whole genome shotgun (WGS) entry which is preliminary data.</text>
</comment>
<reference evidence="1 2" key="1">
    <citation type="journal article" date="2020" name="Front. Microbiol.">
        <title>Single-cell genomics of novel Actinobacteria with the Wood-Ljungdahl pathway discovered in a serpentinizing system.</title>
        <authorList>
            <person name="Merino N."/>
            <person name="Kawai M."/>
            <person name="Boyd E.S."/>
            <person name="Colman D.R."/>
            <person name="McGlynn S.E."/>
            <person name="Nealson K.H."/>
            <person name="Kurokawa K."/>
            <person name="Hongoh Y."/>
        </authorList>
    </citation>
    <scope>NUCLEOTIDE SEQUENCE [LARGE SCALE GENOMIC DNA]</scope>
    <source>
        <strain evidence="1 2">S42</strain>
    </source>
</reference>
<evidence type="ECO:0000313" key="1">
    <source>
        <dbReference type="EMBL" id="GFP33504.1"/>
    </source>
</evidence>
<gene>
    <name evidence="1" type="ORF">HKBW3S42_01840</name>
</gene>
<proteinExistence type="predicted"/>
<sequence length="90" mass="10456">MTNKQRYVEKNSMLVKAFDRYILEHPEFADSLPDNALVVMQIEGDEEFNNWARETAQSVAEKDNPVVYVTITELKPVRSRIERLKLESVA</sequence>
<dbReference type="Pfam" id="PF18882">
    <property type="entry name" value="DUF5647"/>
    <property type="match status" value="1"/>
</dbReference>
<organism evidence="1 2">
    <name type="scientific">Candidatus Hakubella thermalkaliphila</name>
    <dbReference type="NCBI Taxonomy" id="2754717"/>
    <lineage>
        <taxon>Bacteria</taxon>
        <taxon>Bacillati</taxon>
        <taxon>Actinomycetota</taxon>
        <taxon>Actinomycetota incertae sedis</taxon>
        <taxon>Candidatus Hakubellales</taxon>
        <taxon>Candidatus Hakubellaceae</taxon>
        <taxon>Candidatus Hakubella</taxon>
    </lineage>
</organism>
<dbReference type="AlphaFoldDB" id="A0A6V8PP07"/>
<protein>
    <submittedName>
        <fullName evidence="1">Uncharacterized protein</fullName>
    </submittedName>
</protein>
<dbReference type="EMBL" id="BLSA01000518">
    <property type="protein sequence ID" value="GFP33504.1"/>
    <property type="molecule type" value="Genomic_DNA"/>
</dbReference>
<accession>A0A6V8PP07</accession>